<dbReference type="GO" id="GO:0050660">
    <property type="term" value="F:flavin adenine dinucleotide binding"/>
    <property type="evidence" value="ECO:0007669"/>
    <property type="project" value="TreeGrafter"/>
</dbReference>
<dbReference type="EMBL" id="QNGE01004770">
    <property type="protein sequence ID" value="KAA3672559.1"/>
    <property type="molecule type" value="Genomic_DNA"/>
</dbReference>
<dbReference type="Pfam" id="PF00258">
    <property type="entry name" value="Flavodoxin_1"/>
    <property type="match status" value="1"/>
</dbReference>
<dbReference type="GO" id="GO:0010181">
    <property type="term" value="F:FMN binding"/>
    <property type="evidence" value="ECO:0007669"/>
    <property type="project" value="InterPro"/>
</dbReference>
<dbReference type="PRINTS" id="PR00369">
    <property type="entry name" value="FLAVODOXIN"/>
</dbReference>
<dbReference type="InterPro" id="IPR029039">
    <property type="entry name" value="Flavoprotein-like_sf"/>
</dbReference>
<proteinExistence type="predicted"/>
<dbReference type="AlphaFoldDB" id="A0A5J4NBE5"/>
<keyword evidence="4" id="KW-1185">Reference proteome</keyword>
<organism evidence="3 4">
    <name type="scientific">Paragonimus westermani</name>
    <dbReference type="NCBI Taxonomy" id="34504"/>
    <lineage>
        <taxon>Eukaryota</taxon>
        <taxon>Metazoa</taxon>
        <taxon>Spiralia</taxon>
        <taxon>Lophotrochozoa</taxon>
        <taxon>Platyhelminthes</taxon>
        <taxon>Trematoda</taxon>
        <taxon>Digenea</taxon>
        <taxon>Plagiorchiida</taxon>
        <taxon>Troglotremata</taxon>
        <taxon>Troglotrematidae</taxon>
        <taxon>Paragonimus</taxon>
    </lineage>
</organism>
<dbReference type="InterPro" id="IPR008254">
    <property type="entry name" value="Flavodoxin/NO_synth"/>
</dbReference>
<evidence type="ECO:0000259" key="2">
    <source>
        <dbReference type="PROSITE" id="PS50902"/>
    </source>
</evidence>
<dbReference type="Proteomes" id="UP000324629">
    <property type="component" value="Unassembled WGS sequence"/>
</dbReference>
<name>A0A5J4NBE5_9TREM</name>
<dbReference type="PANTHER" id="PTHR19384:SF17">
    <property type="entry name" value="NADPH--CYTOCHROME P450 REDUCTASE"/>
    <property type="match status" value="1"/>
</dbReference>
<reference evidence="3 4" key="1">
    <citation type="journal article" date="2019" name="Gigascience">
        <title>Whole-genome sequence of the oriental lung fluke Paragonimus westermani.</title>
        <authorList>
            <person name="Oey H."/>
            <person name="Zakrzewski M."/>
            <person name="Narain K."/>
            <person name="Devi K.R."/>
            <person name="Agatsuma T."/>
            <person name="Nawaratna S."/>
            <person name="Gobert G.N."/>
            <person name="Jones M.K."/>
            <person name="Ragan M.A."/>
            <person name="McManus D.P."/>
            <person name="Krause L."/>
        </authorList>
    </citation>
    <scope>NUCLEOTIDE SEQUENCE [LARGE SCALE GENOMIC DNA]</scope>
    <source>
        <strain evidence="3 4">IND2009</strain>
    </source>
</reference>
<comment type="caution">
    <text evidence="3">The sequence shown here is derived from an EMBL/GenBank/DDBJ whole genome shotgun (WGS) entry which is preliminary data.</text>
</comment>
<dbReference type="SUPFAM" id="SSF52218">
    <property type="entry name" value="Flavoproteins"/>
    <property type="match status" value="1"/>
</dbReference>
<feature type="domain" description="Flavodoxin-like" evidence="2">
    <location>
        <begin position="1"/>
        <end position="144"/>
    </location>
</feature>
<dbReference type="Gene3D" id="3.40.50.360">
    <property type="match status" value="1"/>
</dbReference>
<evidence type="ECO:0000256" key="1">
    <source>
        <dbReference type="ARBA" id="ARBA00022630"/>
    </source>
</evidence>
<dbReference type="GO" id="GO:0003958">
    <property type="term" value="F:NADPH-hemoprotein reductase activity"/>
    <property type="evidence" value="ECO:0007669"/>
    <property type="project" value="TreeGrafter"/>
</dbReference>
<keyword evidence="1" id="KW-0285">Flavoprotein</keyword>
<dbReference type="PROSITE" id="PS50902">
    <property type="entry name" value="FLAVODOXIN_LIKE"/>
    <property type="match status" value="1"/>
</dbReference>
<dbReference type="PANTHER" id="PTHR19384">
    <property type="entry name" value="NITRIC OXIDE SYNTHASE-RELATED"/>
    <property type="match status" value="1"/>
</dbReference>
<accession>A0A5J4NBE5</accession>
<protein>
    <submittedName>
        <fullName evidence="3">NADPH-ferrihemoprotein reductase</fullName>
    </submittedName>
</protein>
<gene>
    <name evidence="3" type="ORF">DEA37_0005985</name>
</gene>
<evidence type="ECO:0000313" key="3">
    <source>
        <dbReference type="EMBL" id="KAA3672559.1"/>
    </source>
</evidence>
<feature type="non-terminal residue" evidence="3">
    <location>
        <position position="1"/>
    </location>
</feature>
<dbReference type="GO" id="GO:0005829">
    <property type="term" value="C:cytosol"/>
    <property type="evidence" value="ECO:0007669"/>
    <property type="project" value="TreeGrafter"/>
</dbReference>
<dbReference type="InterPro" id="IPR001094">
    <property type="entry name" value="Flavdoxin-like"/>
</dbReference>
<sequence>LSIYLLTHCHVYNLVGHKQLFSAVLSDFFFQGELLKLAKLPHSLAIFIVATYGEGEPTDSARHFVEWLKHSSMPLTGLTFAVSYDSRLAVFGFGSSAYSTFNAFAILIDRKMHQRGGVRFADLVLADELDNMEVTFTDWQAKLTHRIIDRIQKSKKLPSNPSYERLYKTIPVPQESVVQNRLFVGEPLTLGSYRYQKP</sequence>
<evidence type="ECO:0000313" key="4">
    <source>
        <dbReference type="Proteomes" id="UP000324629"/>
    </source>
</evidence>